<protein>
    <recommendedName>
        <fullName evidence="2">DUF7791 domain-containing protein</fullName>
    </recommendedName>
</protein>
<sequence>MARCYQVHLRLMSQCAGLLEVRVATQMQSFTDTMTGPMTGPTPGDDEPDLMRPNDKWDFSMQQDYLHSTVHYLHRTTRDFLEKQGMQEIIDERLRGSKFDGAAWLAAHSLIALGEADWRMREAGLIAMDLYEGTEGGISPQGHSLASSYGGYGRERWGTVGFQDRGKRRNFEYWLSKCKDDNIRRTLLDGTELIWHGFREFGSGVKEALSLIDSI</sequence>
<feature type="domain" description="DUF7791" evidence="2">
    <location>
        <begin position="3"/>
        <end position="105"/>
    </location>
</feature>
<evidence type="ECO:0000313" key="4">
    <source>
        <dbReference type="Proteomes" id="UP001175000"/>
    </source>
</evidence>
<keyword evidence="4" id="KW-1185">Reference proteome</keyword>
<dbReference type="AlphaFoldDB" id="A0AA40C133"/>
<evidence type="ECO:0000256" key="1">
    <source>
        <dbReference type="SAM" id="MobiDB-lite"/>
    </source>
</evidence>
<reference evidence="3" key="1">
    <citation type="submission" date="2023-06" db="EMBL/GenBank/DDBJ databases">
        <title>Genome-scale phylogeny and comparative genomics of the fungal order Sordariales.</title>
        <authorList>
            <consortium name="Lawrence Berkeley National Laboratory"/>
            <person name="Hensen N."/>
            <person name="Bonometti L."/>
            <person name="Westerberg I."/>
            <person name="Brannstrom I.O."/>
            <person name="Guillou S."/>
            <person name="Cros-Aarteil S."/>
            <person name="Calhoun S."/>
            <person name="Haridas S."/>
            <person name="Kuo A."/>
            <person name="Mondo S."/>
            <person name="Pangilinan J."/>
            <person name="Riley R."/>
            <person name="Labutti K."/>
            <person name="Andreopoulos B."/>
            <person name="Lipzen A."/>
            <person name="Chen C."/>
            <person name="Yanf M."/>
            <person name="Daum C."/>
            <person name="Ng V."/>
            <person name="Clum A."/>
            <person name="Steindorff A."/>
            <person name="Ohm R."/>
            <person name="Martin F."/>
            <person name="Silar P."/>
            <person name="Natvig D."/>
            <person name="Lalanne C."/>
            <person name="Gautier V."/>
            <person name="Ament-Velasquez S.L."/>
            <person name="Kruys A."/>
            <person name="Hutchinson M.I."/>
            <person name="Powell A.J."/>
            <person name="Barry K."/>
            <person name="Miller A.N."/>
            <person name="Grigoriev I.V."/>
            <person name="Debuchy R."/>
            <person name="Gladieux P."/>
            <person name="Thoren M.H."/>
            <person name="Johannesson H."/>
        </authorList>
    </citation>
    <scope>NUCLEOTIDE SEQUENCE</scope>
    <source>
        <strain evidence="3">CBS 606.72</strain>
    </source>
</reference>
<feature type="region of interest" description="Disordered" evidence="1">
    <location>
        <begin position="31"/>
        <end position="50"/>
    </location>
</feature>
<dbReference type="Pfam" id="PF25053">
    <property type="entry name" value="DUF7791"/>
    <property type="match status" value="1"/>
</dbReference>
<evidence type="ECO:0000259" key="2">
    <source>
        <dbReference type="Pfam" id="PF25053"/>
    </source>
</evidence>
<dbReference type="EMBL" id="JAULSU010000004">
    <property type="protein sequence ID" value="KAK0620839.1"/>
    <property type="molecule type" value="Genomic_DNA"/>
</dbReference>
<gene>
    <name evidence="3" type="ORF">B0T14DRAFT_567557</name>
</gene>
<dbReference type="InterPro" id="IPR056693">
    <property type="entry name" value="DUF7791"/>
</dbReference>
<dbReference type="Proteomes" id="UP001175000">
    <property type="component" value="Unassembled WGS sequence"/>
</dbReference>
<comment type="caution">
    <text evidence="3">The sequence shown here is derived from an EMBL/GenBank/DDBJ whole genome shotgun (WGS) entry which is preliminary data.</text>
</comment>
<accession>A0AA40C133</accession>
<feature type="compositionally biased region" description="Low complexity" evidence="1">
    <location>
        <begin position="31"/>
        <end position="43"/>
    </location>
</feature>
<name>A0AA40C133_9PEZI</name>
<evidence type="ECO:0000313" key="3">
    <source>
        <dbReference type="EMBL" id="KAK0620839.1"/>
    </source>
</evidence>
<proteinExistence type="predicted"/>
<organism evidence="3 4">
    <name type="scientific">Immersiella caudata</name>
    <dbReference type="NCBI Taxonomy" id="314043"/>
    <lineage>
        <taxon>Eukaryota</taxon>
        <taxon>Fungi</taxon>
        <taxon>Dikarya</taxon>
        <taxon>Ascomycota</taxon>
        <taxon>Pezizomycotina</taxon>
        <taxon>Sordariomycetes</taxon>
        <taxon>Sordariomycetidae</taxon>
        <taxon>Sordariales</taxon>
        <taxon>Lasiosphaeriaceae</taxon>
        <taxon>Immersiella</taxon>
    </lineage>
</organism>